<evidence type="ECO:0000256" key="1">
    <source>
        <dbReference type="SAM" id="MobiDB-lite"/>
    </source>
</evidence>
<feature type="compositionally biased region" description="Polar residues" evidence="1">
    <location>
        <begin position="451"/>
        <end position="468"/>
    </location>
</feature>
<feature type="region of interest" description="Disordered" evidence="1">
    <location>
        <begin position="277"/>
        <end position="302"/>
    </location>
</feature>
<feature type="compositionally biased region" description="Low complexity" evidence="1">
    <location>
        <begin position="87"/>
        <end position="102"/>
    </location>
</feature>
<evidence type="ECO:0000259" key="3">
    <source>
        <dbReference type="Pfam" id="PF04783"/>
    </source>
</evidence>
<protein>
    <submittedName>
        <fullName evidence="4">Uncharacterized protein</fullName>
    </submittedName>
</protein>
<feature type="region of interest" description="Disordered" evidence="1">
    <location>
        <begin position="339"/>
        <end position="368"/>
    </location>
</feature>
<feature type="domain" description="DUF630" evidence="3">
    <location>
        <begin position="2"/>
        <end position="54"/>
    </location>
</feature>
<dbReference type="AlphaFoldDB" id="A0A1D1Y8I6"/>
<feature type="domain" description="DUF632" evidence="2">
    <location>
        <begin position="405"/>
        <end position="713"/>
    </location>
</feature>
<dbReference type="Pfam" id="PF04783">
    <property type="entry name" value="DUF630"/>
    <property type="match status" value="1"/>
</dbReference>
<dbReference type="InterPro" id="IPR006867">
    <property type="entry name" value="DUF632"/>
</dbReference>
<accession>A0A1D1Y8I6</accession>
<dbReference type="PANTHER" id="PTHR21450:SF41">
    <property type="entry name" value="RNA POLYMERASE SUBUNIT BETA, PUTATIVE (DUF630 AND DUF632)-RELATED"/>
    <property type="match status" value="1"/>
</dbReference>
<feature type="region of interest" description="Disordered" evidence="1">
    <location>
        <begin position="451"/>
        <end position="470"/>
    </location>
</feature>
<dbReference type="PANTHER" id="PTHR21450">
    <property type="entry name" value="PROTEIN ALTERED PHOSPHATE STARVATION RESPONSE 1"/>
    <property type="match status" value="1"/>
</dbReference>
<dbReference type="Pfam" id="PF04782">
    <property type="entry name" value="DUF632"/>
    <property type="match status" value="1"/>
</dbReference>
<dbReference type="EMBL" id="GDJX01016998">
    <property type="protein sequence ID" value="JAT50938.1"/>
    <property type="molecule type" value="Transcribed_RNA"/>
</dbReference>
<feature type="compositionally biased region" description="Low complexity" evidence="1">
    <location>
        <begin position="233"/>
        <end position="246"/>
    </location>
</feature>
<feature type="non-terminal residue" evidence="4">
    <location>
        <position position="1"/>
    </location>
</feature>
<proteinExistence type="predicted"/>
<feature type="region of interest" description="Disordered" evidence="1">
    <location>
        <begin position="233"/>
        <end position="265"/>
    </location>
</feature>
<name>A0A1D1Y8I6_9ARAE</name>
<feature type="compositionally biased region" description="Pro residues" evidence="1">
    <location>
        <begin position="75"/>
        <end position="86"/>
    </location>
</feature>
<organism evidence="4">
    <name type="scientific">Anthurium amnicola</name>
    <dbReference type="NCBI Taxonomy" id="1678845"/>
    <lineage>
        <taxon>Eukaryota</taxon>
        <taxon>Viridiplantae</taxon>
        <taxon>Streptophyta</taxon>
        <taxon>Embryophyta</taxon>
        <taxon>Tracheophyta</taxon>
        <taxon>Spermatophyta</taxon>
        <taxon>Magnoliopsida</taxon>
        <taxon>Liliopsida</taxon>
        <taxon>Araceae</taxon>
        <taxon>Pothoideae</taxon>
        <taxon>Potheae</taxon>
        <taxon>Anthurium</taxon>
    </lineage>
</organism>
<evidence type="ECO:0000313" key="4">
    <source>
        <dbReference type="EMBL" id="JAT50938.1"/>
    </source>
</evidence>
<reference evidence="4" key="1">
    <citation type="submission" date="2015-07" db="EMBL/GenBank/DDBJ databases">
        <title>Transcriptome Assembly of Anthurium amnicola.</title>
        <authorList>
            <person name="Suzuki J."/>
        </authorList>
    </citation>
    <scope>NUCLEOTIDE SEQUENCE</scope>
</reference>
<feature type="compositionally biased region" description="Pro residues" evidence="1">
    <location>
        <begin position="247"/>
        <end position="257"/>
    </location>
</feature>
<gene>
    <name evidence="4" type="ORF">g.107327</name>
</gene>
<dbReference type="InterPro" id="IPR006868">
    <property type="entry name" value="DUF630"/>
</dbReference>
<feature type="region of interest" description="Disordered" evidence="1">
    <location>
        <begin position="61"/>
        <end position="151"/>
    </location>
</feature>
<evidence type="ECO:0000259" key="2">
    <source>
        <dbReference type="Pfam" id="PF04782"/>
    </source>
</evidence>
<sequence length="820" mass="90905">GSKLDDLQAVAMCRGRFQHLEDAIRLRYELADAHAAYLHSLRVVGDSLGCFFEGQDALPPPSPVLPLPTQRKGDPMPPLSPYPSPPRAAAATAAAISSSAAPGHHLSRSNSGSHLHFLSSDAEFSEDDDGHLHSDHSSPLHHTGPSGMDYMVGGGGGPVTYMNYAKKGSAAPAVSYEQRAMSPEVVQVGEPSYYGDPYPRPDASYYANPYPYPYLPPYSYGGMGGFLGTSSPPAAAMPPASSSPSSSKPPPPPPSPPTGSTWDFDFLNPFQSYDNTYYPSYTPSRSSKDVREEEGIPDLEEEENEVIKEAYGDQKFAAAASSSVNAEVYSSNKAAAASTVDEDGRSIGEQPHYHGKSSSGGGDGGDPDYQVHLVEKNVVTDEVQRRQAEEVVKRKVVPQSRVAADVVQEIRALFHRASESCDVVSKMLEVGKQRHRRKNYQAVTSKMINTIVPPSNSKSGMPSTSAENGGSVHWEFSEERAMKSGNLSSTLLKLYVWEKKLYEEVRAEEKMRIRHDQQCKRLKYLDERGAEPHKVDTTQALVRKLSTKIRIAIQVVDSISNKIRMLRDEELWPQINELIQGFVKMWQAMMECHRSQCQAIIESKNLDAIASKGKLTDAHMEAMKQLELSLLNWIDTFSTWFNAQRSFVKALNGWFLKCIHYEPEETADGIVPFSPGRLGAPPVFVICNQWSQAMDNTSDREVVAAMQAFAASVLQLWDQQRLAERQRMMANRDMDRKLKAQEREEQMVHKAVDVLNKKLVLVSDPMGRQIHSSEASSLQEGLQQVFDAMERFAEASVKIYEGLLVRSEEERVARENTKVS</sequence>